<proteinExistence type="predicted"/>
<organism evidence="2 3">
    <name type="scientific">Puccinia striiformis f. sp. tritici PST-78</name>
    <dbReference type="NCBI Taxonomy" id="1165861"/>
    <lineage>
        <taxon>Eukaryota</taxon>
        <taxon>Fungi</taxon>
        <taxon>Dikarya</taxon>
        <taxon>Basidiomycota</taxon>
        <taxon>Pucciniomycotina</taxon>
        <taxon>Pucciniomycetes</taxon>
        <taxon>Pucciniales</taxon>
        <taxon>Pucciniaceae</taxon>
        <taxon>Puccinia</taxon>
    </lineage>
</organism>
<feature type="transmembrane region" description="Helical" evidence="1">
    <location>
        <begin position="54"/>
        <end position="75"/>
    </location>
</feature>
<keyword evidence="1" id="KW-0472">Membrane</keyword>
<comment type="caution">
    <text evidence="2">The sequence shown here is derived from an EMBL/GenBank/DDBJ whole genome shotgun (WGS) entry which is preliminary data.</text>
</comment>
<dbReference type="AlphaFoldDB" id="A0A0L0VVZ8"/>
<evidence type="ECO:0000313" key="2">
    <source>
        <dbReference type="EMBL" id="KNF03175.1"/>
    </source>
</evidence>
<keyword evidence="1" id="KW-0812">Transmembrane</keyword>
<gene>
    <name evidence="2" type="ORF">PSTG_03762</name>
</gene>
<sequence length="317" mass="35979">MSFFNATLAALSRYLKNSYRSTISFSNVTLPSNFLVNQTFPSVAFFKQAIPTKFFPALSILSNIFLLLYISWKFIRLFISKPLKKSAPAEPIRPIVLRGRRRKTLGIFDSVITFSQWAPQDNYACSIEFYTDPKFSSGIDMHLQELLRSTGKLARRCNDHLEELAIRGFDAMLSFVFPDEENLHDASTVTLVNWQDDDRTCPSTQAVLNSLLNSIGIALSSAYELNKANRQLATALNLRMGIEGGSKRPSKSEFQKLSNALVMVKSVQSNLEYWRRELRLYSLNVAFTKSVDQSGGRRRQYILDAVRLALDKLLSTM</sequence>
<name>A0A0L0VVZ8_9BASI</name>
<evidence type="ECO:0000313" key="3">
    <source>
        <dbReference type="Proteomes" id="UP000054564"/>
    </source>
</evidence>
<accession>A0A0L0VVZ8</accession>
<dbReference type="Proteomes" id="UP000054564">
    <property type="component" value="Unassembled WGS sequence"/>
</dbReference>
<reference evidence="3" key="1">
    <citation type="submission" date="2014-03" db="EMBL/GenBank/DDBJ databases">
        <title>The Genome Sequence of Puccinia striiformis f. sp. tritici PST-78.</title>
        <authorList>
            <consortium name="The Broad Institute Genome Sequencing Platform"/>
            <person name="Cuomo C."/>
            <person name="Hulbert S."/>
            <person name="Chen X."/>
            <person name="Walker B."/>
            <person name="Young S.K."/>
            <person name="Zeng Q."/>
            <person name="Gargeya S."/>
            <person name="Fitzgerald M."/>
            <person name="Haas B."/>
            <person name="Abouelleil A."/>
            <person name="Alvarado L."/>
            <person name="Arachchi H.M."/>
            <person name="Berlin A.M."/>
            <person name="Chapman S.B."/>
            <person name="Goldberg J."/>
            <person name="Griggs A."/>
            <person name="Gujja S."/>
            <person name="Hansen M."/>
            <person name="Howarth C."/>
            <person name="Imamovic A."/>
            <person name="Larimer J."/>
            <person name="McCowan C."/>
            <person name="Montmayeur A."/>
            <person name="Murphy C."/>
            <person name="Neiman D."/>
            <person name="Pearson M."/>
            <person name="Priest M."/>
            <person name="Roberts A."/>
            <person name="Saif S."/>
            <person name="Shea T."/>
            <person name="Sisk P."/>
            <person name="Sykes S."/>
            <person name="Wortman J."/>
            <person name="Nusbaum C."/>
            <person name="Birren B."/>
        </authorList>
    </citation>
    <scope>NUCLEOTIDE SEQUENCE [LARGE SCALE GENOMIC DNA]</scope>
    <source>
        <strain evidence="3">race PST-78</strain>
    </source>
</reference>
<protein>
    <submittedName>
        <fullName evidence="2">Uncharacterized protein</fullName>
    </submittedName>
</protein>
<keyword evidence="3" id="KW-1185">Reference proteome</keyword>
<keyword evidence="1" id="KW-1133">Transmembrane helix</keyword>
<dbReference type="EMBL" id="AJIL01000019">
    <property type="protein sequence ID" value="KNF03175.1"/>
    <property type="molecule type" value="Genomic_DNA"/>
</dbReference>
<evidence type="ECO:0000256" key="1">
    <source>
        <dbReference type="SAM" id="Phobius"/>
    </source>
</evidence>